<evidence type="ECO:0000313" key="2">
    <source>
        <dbReference type="Proteomes" id="UP000252254"/>
    </source>
</evidence>
<accession>A0A366E726</accession>
<dbReference type="Proteomes" id="UP000252254">
    <property type="component" value="Unassembled WGS sequence"/>
</dbReference>
<evidence type="ECO:0000313" key="1">
    <source>
        <dbReference type="EMBL" id="RBO98170.1"/>
    </source>
</evidence>
<protein>
    <submittedName>
        <fullName evidence="1">Uncharacterized protein</fullName>
    </submittedName>
</protein>
<name>A0A366E726_9BACI</name>
<dbReference type="EMBL" id="QNRI01000005">
    <property type="protein sequence ID" value="RBO98170.1"/>
    <property type="molecule type" value="Genomic_DNA"/>
</dbReference>
<dbReference type="RefSeq" id="WP_170126192.1">
    <property type="nucleotide sequence ID" value="NZ_BAABQN010000005.1"/>
</dbReference>
<keyword evidence="2" id="KW-1185">Reference proteome</keyword>
<comment type="caution">
    <text evidence="1">The sequence shown here is derived from an EMBL/GenBank/DDBJ whole genome shotgun (WGS) entry which is preliminary data.</text>
</comment>
<sequence>MTITRLITNLGVIAKYLEKNEKYLRYPERKIEPVIQETEQKIKKLEKEMSVFEQ</sequence>
<reference evidence="1 2" key="1">
    <citation type="submission" date="2018-06" db="EMBL/GenBank/DDBJ databases">
        <title>Genomic Encyclopedia of Type Strains, Phase IV (KMG-IV): sequencing the most valuable type-strain genomes for metagenomic binning, comparative biology and taxonomic classification.</title>
        <authorList>
            <person name="Goeker M."/>
        </authorList>
    </citation>
    <scope>NUCLEOTIDE SEQUENCE [LARGE SCALE GENOMIC DNA]</scope>
    <source>
        <strain evidence="1 2">DSM 15140</strain>
    </source>
</reference>
<proteinExistence type="predicted"/>
<organism evidence="1 2">
    <name type="scientific">Paraliobacillus ryukyuensis</name>
    <dbReference type="NCBI Taxonomy" id="200904"/>
    <lineage>
        <taxon>Bacteria</taxon>
        <taxon>Bacillati</taxon>
        <taxon>Bacillota</taxon>
        <taxon>Bacilli</taxon>
        <taxon>Bacillales</taxon>
        <taxon>Bacillaceae</taxon>
        <taxon>Paraliobacillus</taxon>
    </lineage>
</organism>
<dbReference type="AlphaFoldDB" id="A0A366E726"/>
<dbReference type="STRING" id="200904.GCA_900168775_01277"/>
<gene>
    <name evidence="1" type="ORF">DES48_10519</name>
</gene>